<organism evidence="4 5">
    <name type="scientific">Guptibacillus hwajinpoensis</name>
    <dbReference type="NCBI Taxonomy" id="208199"/>
    <lineage>
        <taxon>Bacteria</taxon>
        <taxon>Bacillati</taxon>
        <taxon>Bacillota</taxon>
        <taxon>Bacilli</taxon>
        <taxon>Bacillales</taxon>
        <taxon>Guptibacillaceae</taxon>
        <taxon>Guptibacillus</taxon>
    </lineage>
</organism>
<dbReference type="InterPro" id="IPR052419">
    <property type="entry name" value="5_3-deoxyribonucleotidase-like"/>
</dbReference>
<keyword evidence="2 3" id="KW-0378">Hydrolase</keyword>
<comment type="caution">
    <text evidence="4">The sequence shown here is derived from an EMBL/GenBank/DDBJ whole genome shotgun (WGS) entry which is preliminary data.</text>
</comment>
<accession>A0A0J6CX81</accession>
<dbReference type="EC" id="3.1.3.-" evidence="3"/>
<proteinExistence type="inferred from homology"/>
<dbReference type="InterPro" id="IPR009206">
    <property type="entry name" value="Nucleotidase_putative"/>
</dbReference>
<keyword evidence="5" id="KW-1185">Reference proteome</keyword>
<dbReference type="PANTHER" id="PTHR35134">
    <property type="entry name" value="NUCLEOTIDASE YQFW-RELATED"/>
    <property type="match status" value="1"/>
</dbReference>
<dbReference type="GO" id="GO:0016787">
    <property type="term" value="F:hydrolase activity"/>
    <property type="evidence" value="ECO:0007669"/>
    <property type="project" value="UniProtKB-KW"/>
</dbReference>
<protein>
    <recommendedName>
        <fullName evidence="3">Nucleotidase</fullName>
        <ecNumber evidence="3">3.1.3.-</ecNumber>
    </recommendedName>
</protein>
<evidence type="ECO:0000313" key="5">
    <source>
        <dbReference type="Proteomes" id="UP000035996"/>
    </source>
</evidence>
<reference evidence="4" key="1">
    <citation type="submission" date="2015-06" db="EMBL/GenBank/DDBJ databases">
        <authorList>
            <person name="Liu B."/>
            <person name="Wang J."/>
            <person name="Zhu Y."/>
            <person name="Liu G."/>
            <person name="Chen Q."/>
            <person name="Zheng C."/>
            <person name="Che J."/>
            <person name="Ge C."/>
            <person name="Shi H."/>
            <person name="Pan Z."/>
            <person name="Liu X."/>
        </authorList>
    </citation>
    <scope>NUCLEOTIDE SEQUENCE [LARGE SCALE GENOMIC DNA]</scope>
    <source>
        <strain evidence="4">DSM 16346</strain>
    </source>
</reference>
<name>A0A0J6CX81_9BACL</name>
<evidence type="ECO:0000313" key="4">
    <source>
        <dbReference type="EMBL" id="KMM37795.1"/>
    </source>
</evidence>
<dbReference type="EMBL" id="LELK01000001">
    <property type="protein sequence ID" value="KMM37795.1"/>
    <property type="molecule type" value="Genomic_DNA"/>
</dbReference>
<dbReference type="PANTHER" id="PTHR35134:SF2">
    <property type="entry name" value="NUCLEOTIDASE YQFW-RELATED"/>
    <property type="match status" value="1"/>
</dbReference>
<evidence type="ECO:0000256" key="3">
    <source>
        <dbReference type="PIRNR" id="PIRNR021362"/>
    </source>
</evidence>
<dbReference type="OrthoDB" id="2471595at2"/>
<dbReference type="InterPro" id="IPR023214">
    <property type="entry name" value="HAD_sf"/>
</dbReference>
<dbReference type="STRING" id="157733.AB986_00105"/>
<dbReference type="InterPro" id="IPR036412">
    <property type="entry name" value="HAD-like_sf"/>
</dbReference>
<dbReference type="Gene3D" id="3.40.50.1000">
    <property type="entry name" value="HAD superfamily/HAD-like"/>
    <property type="match status" value="1"/>
</dbReference>
<dbReference type="PIRSF" id="PIRSF021362">
    <property type="entry name" value="UCP021362_HAD"/>
    <property type="match status" value="1"/>
</dbReference>
<dbReference type="Proteomes" id="UP000035996">
    <property type="component" value="Unassembled WGS sequence"/>
</dbReference>
<dbReference type="PATRIC" id="fig|157733.3.peg.2226"/>
<dbReference type="RefSeq" id="WP_048308868.1">
    <property type="nucleotide sequence ID" value="NZ_CP119526.1"/>
</dbReference>
<comment type="similarity">
    <text evidence="1 3">Belongs to the 5'(3')-deoxyribonucleotidase family.</text>
</comment>
<dbReference type="AlphaFoldDB" id="A0A0J6CX81"/>
<dbReference type="SUPFAM" id="SSF56784">
    <property type="entry name" value="HAD-like"/>
    <property type="match status" value="1"/>
</dbReference>
<gene>
    <name evidence="4" type="ORF">AB986_00105</name>
</gene>
<evidence type="ECO:0000256" key="2">
    <source>
        <dbReference type="ARBA" id="ARBA00022801"/>
    </source>
</evidence>
<sequence>MTIKRLGLDIDGTVTSPKTFLPYLNSSFNKKLSLTDITQYDLANLLNITQEEFFEWLKSNEETIYSNALIAEHAHPILEDWKGNYELFYISARGNHLLDTTKNWFTTNRVPYHHIDLIGKHDKINSIKKHQVDVFFEDKHDNACDIAEECDIPVILFNTPYNQGAVPSGVKRLDTWPEARNWLQQYNKNGRA</sequence>
<evidence type="ECO:0000256" key="1">
    <source>
        <dbReference type="ARBA" id="ARBA00009589"/>
    </source>
</evidence>